<dbReference type="PROSITE" id="PS00383">
    <property type="entry name" value="TYR_PHOSPHATASE_1"/>
    <property type="match status" value="1"/>
</dbReference>
<dbReference type="Gene3D" id="3.90.190.10">
    <property type="entry name" value="Protein tyrosine phosphatase superfamily"/>
    <property type="match status" value="1"/>
</dbReference>
<sequence length="295" mass="31503">MSLDRIDIEGTFNFRDIGGAPISTPAKAAVLASLDGSDDFRLSSAGETDAPIASARGLSVATGAVFRADGLAQLTDRSRAQIARLGIGTVVDLRDIGERAKLPDALDGLDVEYIELPVFEDQFFPAKRPSREEMEKAAKVTGMDLTDRSLEKIYTLMISHFGPRLALAVDTIAEHAESGVVFHCSAGKDRTGVVAAFIHELLGVDREDILAEYSVTQQHLSGAFLEAIMRDFADAGISGDLATTATAAPPELLAATLDRITEAYGDRGVEGYLLDQGMDPETPARLRRALVVPAD</sequence>
<dbReference type="RefSeq" id="WP_113904893.1">
    <property type="nucleotide sequence ID" value="NZ_QNSB01000009.1"/>
</dbReference>
<dbReference type="GO" id="GO:0004721">
    <property type="term" value="F:phosphoprotein phosphatase activity"/>
    <property type="evidence" value="ECO:0007669"/>
    <property type="project" value="InterPro"/>
</dbReference>
<dbReference type="Proteomes" id="UP000253509">
    <property type="component" value="Unassembled WGS sequence"/>
</dbReference>
<name>A0A366IIH4_9MICO</name>
<protein>
    <submittedName>
        <fullName evidence="2">Protein-tyrosine phosphatase</fullName>
    </submittedName>
</protein>
<evidence type="ECO:0000256" key="1">
    <source>
        <dbReference type="ARBA" id="ARBA00009580"/>
    </source>
</evidence>
<keyword evidence="3" id="KW-1185">Reference proteome</keyword>
<dbReference type="InterPro" id="IPR029021">
    <property type="entry name" value="Prot-tyrosine_phosphatase-like"/>
</dbReference>
<reference evidence="2 3" key="1">
    <citation type="submission" date="2018-06" db="EMBL/GenBank/DDBJ databases">
        <title>Freshwater and sediment microbial communities from various areas in North America, analyzing microbe dynamics in response to fracking.</title>
        <authorList>
            <person name="Lamendella R."/>
        </authorList>
    </citation>
    <scope>NUCLEOTIDE SEQUENCE [LARGE SCALE GENOMIC DNA]</scope>
    <source>
        <strain evidence="2 3">3b_TX</strain>
    </source>
</reference>
<gene>
    <name evidence="2" type="ORF">DFO65_10996</name>
</gene>
<comment type="similarity">
    <text evidence="1">Belongs to the protein-tyrosine phosphatase family.</text>
</comment>
<dbReference type="AlphaFoldDB" id="A0A366IIH4"/>
<dbReference type="InterPro" id="IPR016130">
    <property type="entry name" value="Tyr_Pase_AS"/>
</dbReference>
<dbReference type="EMBL" id="QNSB01000009">
    <property type="protein sequence ID" value="RBP70324.1"/>
    <property type="molecule type" value="Genomic_DNA"/>
</dbReference>
<dbReference type="InterPro" id="IPR026893">
    <property type="entry name" value="Tyr/Ser_Pase_IphP-type"/>
</dbReference>
<organism evidence="2 3">
    <name type="scientific">Brevibacterium celere</name>
    <dbReference type="NCBI Taxonomy" id="225845"/>
    <lineage>
        <taxon>Bacteria</taxon>
        <taxon>Bacillati</taxon>
        <taxon>Actinomycetota</taxon>
        <taxon>Actinomycetes</taxon>
        <taxon>Micrococcales</taxon>
        <taxon>Brevibacteriaceae</taxon>
        <taxon>Brevibacterium</taxon>
    </lineage>
</organism>
<accession>A0A366IIH4</accession>
<evidence type="ECO:0000313" key="2">
    <source>
        <dbReference type="EMBL" id="RBP70324.1"/>
    </source>
</evidence>
<dbReference type="PANTHER" id="PTHR31126">
    <property type="entry name" value="TYROSINE-PROTEIN PHOSPHATASE"/>
    <property type="match status" value="1"/>
</dbReference>
<proteinExistence type="inferred from homology"/>
<comment type="caution">
    <text evidence="2">The sequence shown here is derived from an EMBL/GenBank/DDBJ whole genome shotgun (WGS) entry which is preliminary data.</text>
</comment>
<evidence type="ECO:0000313" key="3">
    <source>
        <dbReference type="Proteomes" id="UP000253509"/>
    </source>
</evidence>
<dbReference type="PANTHER" id="PTHR31126:SF1">
    <property type="entry name" value="TYROSINE SPECIFIC PROTEIN PHOSPHATASES DOMAIN-CONTAINING PROTEIN"/>
    <property type="match status" value="1"/>
</dbReference>
<dbReference type="Pfam" id="PF13350">
    <property type="entry name" value="Y_phosphatase3"/>
    <property type="match status" value="1"/>
</dbReference>
<dbReference type="SUPFAM" id="SSF52799">
    <property type="entry name" value="(Phosphotyrosine protein) phosphatases II"/>
    <property type="match status" value="1"/>
</dbReference>